<dbReference type="AlphaFoldDB" id="A0A841TB65"/>
<keyword evidence="3" id="KW-1185">Reference proteome</keyword>
<reference evidence="2 3" key="1">
    <citation type="submission" date="2020-08" db="EMBL/GenBank/DDBJ databases">
        <title>Cohnella phylogeny.</title>
        <authorList>
            <person name="Dunlap C."/>
        </authorList>
    </citation>
    <scope>NUCLEOTIDE SEQUENCE [LARGE SCALE GENOMIC DNA]</scope>
    <source>
        <strain evidence="2 3">DSM 25241</strain>
    </source>
</reference>
<organism evidence="2 3">
    <name type="scientific">Cohnella thailandensis</name>
    <dbReference type="NCBI Taxonomy" id="557557"/>
    <lineage>
        <taxon>Bacteria</taxon>
        <taxon>Bacillati</taxon>
        <taxon>Bacillota</taxon>
        <taxon>Bacilli</taxon>
        <taxon>Bacillales</taxon>
        <taxon>Paenibacillaceae</taxon>
        <taxon>Cohnella</taxon>
    </lineage>
</organism>
<dbReference type="Proteomes" id="UP000535838">
    <property type="component" value="Unassembled WGS sequence"/>
</dbReference>
<dbReference type="RefSeq" id="WP_185123677.1">
    <property type="nucleotide sequence ID" value="NZ_JACJVQ010000033.1"/>
</dbReference>
<evidence type="ECO:0000313" key="3">
    <source>
        <dbReference type="Proteomes" id="UP000535838"/>
    </source>
</evidence>
<evidence type="ECO:0000313" key="2">
    <source>
        <dbReference type="EMBL" id="MBB6638471.1"/>
    </source>
</evidence>
<proteinExistence type="predicted"/>
<feature type="region of interest" description="Disordered" evidence="1">
    <location>
        <begin position="23"/>
        <end position="48"/>
    </location>
</feature>
<sequence>MRQILMTVLLIATVVTLYLGFNAGDDGAESRLQGSATRMSDGISRISP</sequence>
<name>A0A841TB65_9BACL</name>
<gene>
    <name evidence="2" type="ORF">H7B67_30425</name>
</gene>
<dbReference type="EMBL" id="JACJVQ010000033">
    <property type="protein sequence ID" value="MBB6638471.1"/>
    <property type="molecule type" value="Genomic_DNA"/>
</dbReference>
<evidence type="ECO:0000256" key="1">
    <source>
        <dbReference type="SAM" id="MobiDB-lite"/>
    </source>
</evidence>
<comment type="caution">
    <text evidence="2">The sequence shown here is derived from an EMBL/GenBank/DDBJ whole genome shotgun (WGS) entry which is preliminary data.</text>
</comment>
<accession>A0A841TB65</accession>
<protein>
    <submittedName>
        <fullName evidence="2">Uncharacterized protein</fullName>
    </submittedName>
</protein>